<dbReference type="Proteomes" id="UP000683360">
    <property type="component" value="Unassembled WGS sequence"/>
</dbReference>
<proteinExistence type="predicted"/>
<keyword evidence="3" id="KW-1185">Reference proteome</keyword>
<evidence type="ECO:0000313" key="3">
    <source>
        <dbReference type="Proteomes" id="UP000683360"/>
    </source>
</evidence>
<dbReference type="InterPro" id="IPR046496">
    <property type="entry name" value="DUF6589"/>
</dbReference>
<sequence>MNICLYKDLQHLQLPETNKKQKETKKVDSNKAETEDHKLNYSCSLLRDGLYDWIREDASKENDGDRLVRMWRLDILKYTQNNHTKYRLLSFRLQAQLLALLPPKLAHQLRHNRGVNIHGGAGKNVPGDLALEFLNMRAKDSLNSLSGNLSSSSIQRCGRSLQGCNDLIDSYTEGLQQFFGRPSNSKPSIQKDINSLVEELAKENLFDKIPGRCHHSFQNIINDETNEAKENSNFDEEEEEVIATLGKLVQKQTLFEDLNEQILKLTEPENVENEIIDSDEYSVDMETKIRHIRKFIQNVQTPQSHHIDSHATTQTLNPETIPFVPTHIIANPHNAQSFENPSVQASHTFNTQQKYNPADLLTRGIDADQYINSVIWKKGPNWLTNRTKWPEITPTSKAVLTITGENDDEEFLNNDVHTDYYGISNIIDISKYGTFRKLIRVTAYVHRFISNCRFTKHLRKSGVLTTNDINTAVRSWILDCQKSSYSAEIKSLQDTRNKNTMKYPRIRQLGLFIDDDGLVRCNGRIHNAPISENTKFPYLIPANHPLTKLIEHMEDRPKRKASLKARETIQKWIHQ</sequence>
<dbReference type="EMBL" id="CAJPWZ010002455">
    <property type="protein sequence ID" value="CAG2238574.1"/>
    <property type="molecule type" value="Genomic_DNA"/>
</dbReference>
<dbReference type="PANTHER" id="PTHR47331">
    <property type="entry name" value="PHD-TYPE DOMAIN-CONTAINING PROTEIN"/>
    <property type="match status" value="1"/>
</dbReference>
<name>A0A8S3U7I1_MYTED</name>
<organism evidence="2 3">
    <name type="scientific">Mytilus edulis</name>
    <name type="common">Blue mussel</name>
    <dbReference type="NCBI Taxonomy" id="6550"/>
    <lineage>
        <taxon>Eukaryota</taxon>
        <taxon>Metazoa</taxon>
        <taxon>Spiralia</taxon>
        <taxon>Lophotrochozoa</taxon>
        <taxon>Mollusca</taxon>
        <taxon>Bivalvia</taxon>
        <taxon>Autobranchia</taxon>
        <taxon>Pteriomorphia</taxon>
        <taxon>Mytilida</taxon>
        <taxon>Mytiloidea</taxon>
        <taxon>Mytilidae</taxon>
        <taxon>Mytilinae</taxon>
        <taxon>Mytilus</taxon>
    </lineage>
</organism>
<feature type="domain" description="DUF6589" evidence="1">
    <location>
        <begin position="24"/>
        <end position="175"/>
    </location>
</feature>
<evidence type="ECO:0000259" key="1">
    <source>
        <dbReference type="Pfam" id="PF20231"/>
    </source>
</evidence>
<dbReference type="AlphaFoldDB" id="A0A8S3U7I1"/>
<gene>
    <name evidence="2" type="ORF">MEDL_50972</name>
</gene>
<evidence type="ECO:0000313" key="2">
    <source>
        <dbReference type="EMBL" id="CAG2238574.1"/>
    </source>
</evidence>
<reference evidence="2" key="1">
    <citation type="submission" date="2021-03" db="EMBL/GenBank/DDBJ databases">
        <authorList>
            <person name="Bekaert M."/>
        </authorList>
    </citation>
    <scope>NUCLEOTIDE SEQUENCE</scope>
</reference>
<comment type="caution">
    <text evidence="2">The sequence shown here is derived from an EMBL/GenBank/DDBJ whole genome shotgun (WGS) entry which is preliminary data.</text>
</comment>
<accession>A0A8S3U7I1</accession>
<protein>
    <recommendedName>
        <fullName evidence="1">DUF6589 domain-containing protein</fullName>
    </recommendedName>
</protein>
<dbReference type="OrthoDB" id="5987212at2759"/>
<dbReference type="Pfam" id="PF20231">
    <property type="entry name" value="DUF6589"/>
    <property type="match status" value="1"/>
</dbReference>